<dbReference type="AlphaFoldDB" id="N6TZD8"/>
<dbReference type="HOGENOM" id="CLU_1908823_0_0_1"/>
<gene>
    <name evidence="1" type="ORF">YQE_11706</name>
</gene>
<protein>
    <submittedName>
        <fullName evidence="1">Uncharacterized protein</fullName>
    </submittedName>
</protein>
<proteinExistence type="predicted"/>
<dbReference type="EMBL" id="KB741261">
    <property type="protein sequence ID" value="ENN71607.1"/>
    <property type="molecule type" value="Genomic_DNA"/>
</dbReference>
<name>N6TZD8_DENPD</name>
<sequence length="133" mass="14516">MLEISLTVVNLLVIVIRSAPLAKLATSKLANVPARMAWLVSLAIAALKDTNRVALTLLHVSMMATEEDDDGYPEEDPDSVATGALAEYKATLRLSVRSCSYLIHSYETFPLCGSALWRPSAMPYRTETNKTST</sequence>
<reference evidence="1" key="1">
    <citation type="journal article" date="2013" name="Genome Biol.">
        <title>Draft genome of the mountain pine beetle, Dendroctonus ponderosae Hopkins, a major forest pest.</title>
        <authorList>
            <person name="Keeling C.I."/>
            <person name="Yuen M.M."/>
            <person name="Liao N.Y."/>
            <person name="Docking T.R."/>
            <person name="Chan S.K."/>
            <person name="Taylor G.A."/>
            <person name="Palmquist D.L."/>
            <person name="Jackman S.D."/>
            <person name="Nguyen A."/>
            <person name="Li M."/>
            <person name="Henderson H."/>
            <person name="Janes J.K."/>
            <person name="Zhao Y."/>
            <person name="Pandoh P."/>
            <person name="Moore R."/>
            <person name="Sperling F.A."/>
            <person name="Huber D.P."/>
            <person name="Birol I."/>
            <person name="Jones S.J."/>
            <person name="Bohlmann J."/>
        </authorList>
    </citation>
    <scope>NUCLEOTIDE SEQUENCE</scope>
</reference>
<feature type="non-terminal residue" evidence="1">
    <location>
        <position position="1"/>
    </location>
</feature>
<organism evidence="1">
    <name type="scientific">Dendroctonus ponderosae</name>
    <name type="common">Mountain pine beetle</name>
    <dbReference type="NCBI Taxonomy" id="77166"/>
    <lineage>
        <taxon>Eukaryota</taxon>
        <taxon>Metazoa</taxon>
        <taxon>Ecdysozoa</taxon>
        <taxon>Arthropoda</taxon>
        <taxon>Hexapoda</taxon>
        <taxon>Insecta</taxon>
        <taxon>Pterygota</taxon>
        <taxon>Neoptera</taxon>
        <taxon>Endopterygota</taxon>
        <taxon>Coleoptera</taxon>
        <taxon>Polyphaga</taxon>
        <taxon>Cucujiformia</taxon>
        <taxon>Curculionidae</taxon>
        <taxon>Scolytinae</taxon>
        <taxon>Dendroctonus</taxon>
    </lineage>
</organism>
<accession>N6TZD8</accession>
<evidence type="ECO:0000313" key="1">
    <source>
        <dbReference type="EMBL" id="ENN71607.1"/>
    </source>
</evidence>